<sequence>MDNLETLQDFYRTIWIGGRLDQMDRFFAPDARAGGLLPDLALGPADFEILVQTVMALVANPQIEIVHHLAQGDWIAALIDVHCRSRATGDPVRLSGQIMCRFDEGRIVEAYNHFDTMAFFQQLGLVAPETVEVMLAGDAAL</sequence>
<organism evidence="1 2">
    <name type="scientific">Oceaniovalibus guishaninsula JLT2003</name>
    <dbReference type="NCBI Taxonomy" id="1231392"/>
    <lineage>
        <taxon>Bacteria</taxon>
        <taxon>Pseudomonadati</taxon>
        <taxon>Pseudomonadota</taxon>
        <taxon>Alphaproteobacteria</taxon>
        <taxon>Rhodobacterales</taxon>
        <taxon>Roseobacteraceae</taxon>
        <taxon>Oceaniovalibus</taxon>
    </lineage>
</organism>
<dbReference type="SUPFAM" id="SSF54427">
    <property type="entry name" value="NTF2-like"/>
    <property type="match status" value="1"/>
</dbReference>
<dbReference type="Pfam" id="PF07366">
    <property type="entry name" value="SnoaL"/>
    <property type="match status" value="1"/>
</dbReference>
<dbReference type="OrthoDB" id="7844074at2"/>
<dbReference type="STRING" id="1231392.OCGS_2032"/>
<gene>
    <name evidence="1" type="ORF">OCGS_2032</name>
</gene>
<dbReference type="InterPro" id="IPR032710">
    <property type="entry name" value="NTF2-like_dom_sf"/>
</dbReference>
<dbReference type="EMBL" id="AMGO01000046">
    <property type="protein sequence ID" value="EKE44051.1"/>
    <property type="molecule type" value="Genomic_DNA"/>
</dbReference>
<name>K2GMZ3_9RHOB</name>
<dbReference type="GO" id="GO:0030638">
    <property type="term" value="P:polyketide metabolic process"/>
    <property type="evidence" value="ECO:0007669"/>
    <property type="project" value="InterPro"/>
</dbReference>
<protein>
    <recommendedName>
        <fullName evidence="3">SnoaL-like domain-containing protein</fullName>
    </recommendedName>
</protein>
<dbReference type="Gene3D" id="3.10.450.50">
    <property type="match status" value="1"/>
</dbReference>
<proteinExistence type="predicted"/>
<dbReference type="eggNOG" id="COG3631">
    <property type="taxonomic scope" value="Bacteria"/>
</dbReference>
<comment type="caution">
    <text evidence="1">The sequence shown here is derived from an EMBL/GenBank/DDBJ whole genome shotgun (WGS) entry which is preliminary data.</text>
</comment>
<evidence type="ECO:0008006" key="3">
    <source>
        <dbReference type="Google" id="ProtNLM"/>
    </source>
</evidence>
<evidence type="ECO:0000313" key="2">
    <source>
        <dbReference type="Proteomes" id="UP000006765"/>
    </source>
</evidence>
<reference evidence="1 2" key="1">
    <citation type="journal article" date="2012" name="J. Bacteriol.">
        <title>Draft Genome Sequence of Oceaniovalibus guishaninsula JLT2003T.</title>
        <authorList>
            <person name="Tang K."/>
            <person name="Liu K."/>
            <person name="Jiao N."/>
        </authorList>
    </citation>
    <scope>NUCLEOTIDE SEQUENCE [LARGE SCALE GENOMIC DNA]</scope>
    <source>
        <strain evidence="1 2">JLT2003</strain>
    </source>
</reference>
<dbReference type="AlphaFoldDB" id="K2GMZ3"/>
<dbReference type="Proteomes" id="UP000006765">
    <property type="component" value="Unassembled WGS sequence"/>
</dbReference>
<evidence type="ECO:0000313" key="1">
    <source>
        <dbReference type="EMBL" id="EKE44051.1"/>
    </source>
</evidence>
<accession>K2GMZ3</accession>
<dbReference type="RefSeq" id="WP_007427184.1">
    <property type="nucleotide sequence ID" value="NZ_AMGO01000046.1"/>
</dbReference>
<keyword evidence="2" id="KW-1185">Reference proteome</keyword>
<dbReference type="InterPro" id="IPR009959">
    <property type="entry name" value="Cyclase_SnoaL-like"/>
</dbReference>